<feature type="region of interest" description="Disordered" evidence="1">
    <location>
        <begin position="1"/>
        <end position="28"/>
    </location>
</feature>
<gene>
    <name evidence="2" type="ORF">ARMSODRAFT_1023166</name>
</gene>
<sequence length="195" mass="20769">MSTAPTSRSPSTHHNGDQHSNVPSLSVQPNRTCLDITCRGPAQLRDRCPTGSPSLIAGVCDSVLGDVRKRDTAVVSCGSTRTLLEEEADVEREYVTPSMEASETIPLGGGLVWSGREFTAYIPCGVRLEALAVEADAREVLASDEEEELESLDGGNVDDAAAHVLGADFLVSPKYTPVQYVPDGKLSASQRKKAK</sequence>
<feature type="non-terminal residue" evidence="2">
    <location>
        <position position="195"/>
    </location>
</feature>
<organism evidence="2 3">
    <name type="scientific">Armillaria solidipes</name>
    <dbReference type="NCBI Taxonomy" id="1076256"/>
    <lineage>
        <taxon>Eukaryota</taxon>
        <taxon>Fungi</taxon>
        <taxon>Dikarya</taxon>
        <taxon>Basidiomycota</taxon>
        <taxon>Agaricomycotina</taxon>
        <taxon>Agaricomycetes</taxon>
        <taxon>Agaricomycetidae</taxon>
        <taxon>Agaricales</taxon>
        <taxon>Marasmiineae</taxon>
        <taxon>Physalacriaceae</taxon>
        <taxon>Armillaria</taxon>
    </lineage>
</organism>
<reference evidence="3" key="1">
    <citation type="journal article" date="2017" name="Nat. Ecol. Evol.">
        <title>Genome expansion and lineage-specific genetic innovations in the forest pathogenic fungi Armillaria.</title>
        <authorList>
            <person name="Sipos G."/>
            <person name="Prasanna A.N."/>
            <person name="Walter M.C."/>
            <person name="O'Connor E."/>
            <person name="Balint B."/>
            <person name="Krizsan K."/>
            <person name="Kiss B."/>
            <person name="Hess J."/>
            <person name="Varga T."/>
            <person name="Slot J."/>
            <person name="Riley R."/>
            <person name="Boka B."/>
            <person name="Rigling D."/>
            <person name="Barry K."/>
            <person name="Lee J."/>
            <person name="Mihaltcheva S."/>
            <person name="LaButti K."/>
            <person name="Lipzen A."/>
            <person name="Waldron R."/>
            <person name="Moloney N.M."/>
            <person name="Sperisen C."/>
            <person name="Kredics L."/>
            <person name="Vagvoelgyi C."/>
            <person name="Patrignani A."/>
            <person name="Fitzpatrick D."/>
            <person name="Nagy I."/>
            <person name="Doyle S."/>
            <person name="Anderson J.B."/>
            <person name="Grigoriev I.V."/>
            <person name="Gueldener U."/>
            <person name="Muensterkoetter M."/>
            <person name="Nagy L.G."/>
        </authorList>
    </citation>
    <scope>NUCLEOTIDE SEQUENCE [LARGE SCALE GENOMIC DNA]</scope>
    <source>
        <strain evidence="3">28-4</strain>
    </source>
</reference>
<dbReference type="Proteomes" id="UP000218334">
    <property type="component" value="Unassembled WGS sequence"/>
</dbReference>
<keyword evidence="3" id="KW-1185">Reference proteome</keyword>
<evidence type="ECO:0000313" key="2">
    <source>
        <dbReference type="EMBL" id="PBK64597.1"/>
    </source>
</evidence>
<accession>A0A2H3BJ52</accession>
<proteinExistence type="predicted"/>
<dbReference type="EMBL" id="KZ293451">
    <property type="protein sequence ID" value="PBK64597.1"/>
    <property type="molecule type" value="Genomic_DNA"/>
</dbReference>
<evidence type="ECO:0000313" key="3">
    <source>
        <dbReference type="Proteomes" id="UP000218334"/>
    </source>
</evidence>
<dbReference type="AlphaFoldDB" id="A0A2H3BJ52"/>
<name>A0A2H3BJ52_9AGAR</name>
<protein>
    <submittedName>
        <fullName evidence="2">Uncharacterized protein</fullName>
    </submittedName>
</protein>
<evidence type="ECO:0000256" key="1">
    <source>
        <dbReference type="SAM" id="MobiDB-lite"/>
    </source>
</evidence>